<keyword evidence="3" id="KW-1185">Reference proteome</keyword>
<organism evidence="2 3">
    <name type="scientific">Roseovarius mucosus</name>
    <dbReference type="NCBI Taxonomy" id="215743"/>
    <lineage>
        <taxon>Bacteria</taxon>
        <taxon>Pseudomonadati</taxon>
        <taxon>Pseudomonadota</taxon>
        <taxon>Alphaproteobacteria</taxon>
        <taxon>Rhodobacterales</taxon>
        <taxon>Roseobacteraceae</taxon>
        <taxon>Roseovarius</taxon>
    </lineage>
</organism>
<sequence>MSYLRIITVAMLGLTLSACSSVETATRNAPLETPALRAAAVPLDVQQIRVTVPKSLKVSEANSYYPMGDIVWREDRPGDRHAQVKSIVETALARGVGDGVPGGMPAVLDVQVTRFHALSEKARYTIGGMHSIHFTITLRNPETGAPYGPTKPVKASFKAYGGQAAVAAEQRGITQKVRITDHLAKVIRGELGLPPRAETDLVAALSVTE</sequence>
<dbReference type="Pfam" id="PF20569">
    <property type="entry name" value="DUF6778"/>
    <property type="match status" value="1"/>
</dbReference>
<accession>A0A1V0RJI7</accession>
<evidence type="ECO:0000313" key="2">
    <source>
        <dbReference type="EMBL" id="ARE81924.1"/>
    </source>
</evidence>
<reference evidence="2 3" key="1">
    <citation type="submission" date="2017-03" db="EMBL/GenBank/DDBJ databases">
        <title>Genome Sequence of Roseovarius mucosus strain SMR3 Isolated from a culture of the Diatom Skeletonema marinoi.</title>
        <authorList>
            <person name="Topel M."/>
            <person name="Pinder M."/>
            <person name="Johansson O.N."/>
            <person name="Kourtchenko O."/>
            <person name="Godhe A."/>
            <person name="Clarke A.K."/>
        </authorList>
    </citation>
    <scope>NUCLEOTIDE SEQUENCE [LARGE SCALE GENOMIC DNA]</scope>
    <source>
        <strain evidence="2 3">SMR3</strain>
    </source>
</reference>
<keyword evidence="1" id="KW-0732">Signal</keyword>
<gene>
    <name evidence="2" type="ORF">ROSMUCSMR3_00419</name>
</gene>
<feature type="chain" id="PRO_5013364567" evidence="1">
    <location>
        <begin position="21"/>
        <end position="209"/>
    </location>
</feature>
<keyword evidence="2" id="KW-0449">Lipoprotein</keyword>
<name>A0A1V0RJI7_9RHOB</name>
<dbReference type="RefSeq" id="WP_237183519.1">
    <property type="nucleotide sequence ID" value="NZ_CP020474.1"/>
</dbReference>
<evidence type="ECO:0000313" key="3">
    <source>
        <dbReference type="Proteomes" id="UP000192273"/>
    </source>
</evidence>
<evidence type="ECO:0000256" key="1">
    <source>
        <dbReference type="SAM" id="SignalP"/>
    </source>
</evidence>
<feature type="signal peptide" evidence="1">
    <location>
        <begin position="1"/>
        <end position="20"/>
    </location>
</feature>
<dbReference type="Proteomes" id="UP000192273">
    <property type="component" value="Chromosome"/>
</dbReference>
<dbReference type="AlphaFoldDB" id="A0A1V0RJI7"/>
<proteinExistence type="predicted"/>
<dbReference type="KEGG" id="rmm:ROSMUCSMR3_00419"/>
<protein>
    <submittedName>
        <fullName evidence="2">Lipoprotein</fullName>
    </submittedName>
</protein>
<dbReference type="PROSITE" id="PS51257">
    <property type="entry name" value="PROKAR_LIPOPROTEIN"/>
    <property type="match status" value="1"/>
</dbReference>
<dbReference type="InterPro" id="IPR046705">
    <property type="entry name" value="DUF6778"/>
</dbReference>
<dbReference type="EMBL" id="CP020474">
    <property type="protein sequence ID" value="ARE81924.1"/>
    <property type="molecule type" value="Genomic_DNA"/>
</dbReference>